<feature type="domain" description="C2H2-type" evidence="3">
    <location>
        <begin position="86"/>
        <end position="111"/>
    </location>
</feature>
<dbReference type="Pfam" id="PF00096">
    <property type="entry name" value="zf-C2H2"/>
    <property type="match status" value="2"/>
</dbReference>
<dbReference type="InterPro" id="IPR036236">
    <property type="entry name" value="Znf_C2H2_sf"/>
</dbReference>
<name>A0A4Y7QH27_9AGAM</name>
<evidence type="ECO:0000313" key="4">
    <source>
        <dbReference type="EMBL" id="TDL26402.1"/>
    </source>
</evidence>
<dbReference type="EMBL" id="ML170161">
    <property type="protein sequence ID" value="TDL26402.1"/>
    <property type="molecule type" value="Genomic_DNA"/>
</dbReference>
<feature type="compositionally biased region" description="Acidic residues" evidence="2">
    <location>
        <begin position="418"/>
        <end position="438"/>
    </location>
</feature>
<dbReference type="AlphaFoldDB" id="A0A4Y7QH27"/>
<organism evidence="4 5">
    <name type="scientific">Rickenella mellea</name>
    <dbReference type="NCBI Taxonomy" id="50990"/>
    <lineage>
        <taxon>Eukaryota</taxon>
        <taxon>Fungi</taxon>
        <taxon>Dikarya</taxon>
        <taxon>Basidiomycota</taxon>
        <taxon>Agaricomycotina</taxon>
        <taxon>Agaricomycetes</taxon>
        <taxon>Hymenochaetales</taxon>
        <taxon>Rickenellaceae</taxon>
        <taxon>Rickenella</taxon>
    </lineage>
</organism>
<gene>
    <name evidence="4" type="ORF">BD410DRAFT_895115</name>
</gene>
<evidence type="ECO:0000256" key="1">
    <source>
        <dbReference type="PROSITE-ProRule" id="PRU00042"/>
    </source>
</evidence>
<dbReference type="PROSITE" id="PS50157">
    <property type="entry name" value="ZINC_FINGER_C2H2_2"/>
    <property type="match status" value="2"/>
</dbReference>
<feature type="domain" description="C2H2-type" evidence="3">
    <location>
        <begin position="52"/>
        <end position="80"/>
    </location>
</feature>
<dbReference type="PROSITE" id="PS00028">
    <property type="entry name" value="ZINC_FINGER_C2H2_1"/>
    <property type="match status" value="1"/>
</dbReference>
<evidence type="ECO:0000256" key="2">
    <source>
        <dbReference type="SAM" id="MobiDB-lite"/>
    </source>
</evidence>
<keyword evidence="1" id="KW-0862">Zinc</keyword>
<dbReference type="STRING" id="50990.A0A4Y7QH27"/>
<evidence type="ECO:0000259" key="3">
    <source>
        <dbReference type="PROSITE" id="PS50157"/>
    </source>
</evidence>
<feature type="compositionally biased region" description="Polar residues" evidence="2">
    <location>
        <begin position="299"/>
        <end position="315"/>
    </location>
</feature>
<keyword evidence="1" id="KW-0863">Zinc-finger</keyword>
<reference evidence="4 5" key="1">
    <citation type="submission" date="2018-06" db="EMBL/GenBank/DDBJ databases">
        <title>A transcriptomic atlas of mushroom development highlights an independent origin of complex multicellularity.</title>
        <authorList>
            <consortium name="DOE Joint Genome Institute"/>
            <person name="Krizsan K."/>
            <person name="Almasi E."/>
            <person name="Merenyi Z."/>
            <person name="Sahu N."/>
            <person name="Viragh M."/>
            <person name="Koszo T."/>
            <person name="Mondo S."/>
            <person name="Kiss B."/>
            <person name="Balint B."/>
            <person name="Kues U."/>
            <person name="Barry K."/>
            <person name="Hegedus J.C."/>
            <person name="Henrissat B."/>
            <person name="Johnson J."/>
            <person name="Lipzen A."/>
            <person name="Ohm R."/>
            <person name="Nagy I."/>
            <person name="Pangilinan J."/>
            <person name="Yan J."/>
            <person name="Xiong Y."/>
            <person name="Grigoriev I.V."/>
            <person name="Hibbett D.S."/>
            <person name="Nagy L.G."/>
        </authorList>
    </citation>
    <scope>NUCLEOTIDE SEQUENCE [LARGE SCALE GENOMIC DNA]</scope>
    <source>
        <strain evidence="4 5">SZMC22713</strain>
    </source>
</reference>
<dbReference type="Proteomes" id="UP000294933">
    <property type="component" value="Unassembled WGS sequence"/>
</dbReference>
<dbReference type="OrthoDB" id="8922241at2759"/>
<feature type="compositionally biased region" description="Polar residues" evidence="2">
    <location>
        <begin position="149"/>
        <end position="159"/>
    </location>
</feature>
<feature type="region of interest" description="Disordered" evidence="2">
    <location>
        <begin position="30"/>
        <end position="51"/>
    </location>
</feature>
<feature type="compositionally biased region" description="Polar residues" evidence="2">
    <location>
        <begin position="326"/>
        <end position="336"/>
    </location>
</feature>
<proteinExistence type="predicted"/>
<accession>A0A4Y7QH27</accession>
<dbReference type="SMART" id="SM00355">
    <property type="entry name" value="ZnF_C2H2"/>
    <property type="match status" value="2"/>
</dbReference>
<dbReference type="Gene3D" id="3.30.160.60">
    <property type="entry name" value="Classic Zinc Finger"/>
    <property type="match status" value="2"/>
</dbReference>
<keyword evidence="5" id="KW-1185">Reference proteome</keyword>
<feature type="compositionally biased region" description="Basic and acidic residues" evidence="2">
    <location>
        <begin position="316"/>
        <end position="325"/>
    </location>
</feature>
<dbReference type="InterPro" id="IPR013087">
    <property type="entry name" value="Znf_C2H2_type"/>
</dbReference>
<evidence type="ECO:0000313" key="5">
    <source>
        <dbReference type="Proteomes" id="UP000294933"/>
    </source>
</evidence>
<feature type="compositionally biased region" description="Polar residues" evidence="2">
    <location>
        <begin position="360"/>
        <end position="373"/>
    </location>
</feature>
<sequence length="474" mass="50725">MVRAHMKQGVRTELSFVPLLRDKYDVKFLQNDEKKDKKKTSSKKKSQETGVWPCKINGCNKEFAREADLKRHQRTTKLHSTPGLCVSCPQCEATFTRTDALRRHQKSRHNGVIMDPINPDGRIKDGDDEGASPGSADHSRSGTPGRMNASGSPSASMSAVPTVLARPDTAGPGTGQQSYYRQHTVNPVFVAPRTPHGVLDQSGTYQPVPQLPTSATRLHGANWPPAPPWIQDNGQRPVPGQQYSIHGVYYPGAYYRAPNGQPGMGPGPEHQVPGQAPMNGNEGHAGPSDERQRSEGHVVSNSNIDPNLSGGSSNDAEVKEGDGQQRSHTAPDATSLNDHDGINAAVRKALEAVLAIDPKLNQQPAEPTTNTTVPAEEINGQHSATADSALPQVQDTSQPPAEQAPGTSNPQENGQIDPDTDMDADADGEADVEVEGEGEVQPASVGQMLTEDGEPMLRPDELLNEESLASPPPS</sequence>
<keyword evidence="1" id="KW-0479">Metal-binding</keyword>
<feature type="region of interest" description="Disordered" evidence="2">
    <location>
        <begin position="102"/>
        <end position="159"/>
    </location>
</feature>
<dbReference type="SUPFAM" id="SSF57667">
    <property type="entry name" value="beta-beta-alpha zinc fingers"/>
    <property type="match status" value="1"/>
</dbReference>
<feature type="region of interest" description="Disordered" evidence="2">
    <location>
        <begin position="260"/>
        <end position="342"/>
    </location>
</feature>
<protein>
    <recommendedName>
        <fullName evidence="3">C2H2-type domain-containing protein</fullName>
    </recommendedName>
</protein>
<dbReference type="GO" id="GO:0008270">
    <property type="term" value="F:zinc ion binding"/>
    <property type="evidence" value="ECO:0007669"/>
    <property type="project" value="UniProtKB-KW"/>
</dbReference>
<feature type="compositionally biased region" description="Polar residues" evidence="2">
    <location>
        <begin position="380"/>
        <end position="414"/>
    </location>
</feature>
<feature type="compositionally biased region" description="Basic and acidic residues" evidence="2">
    <location>
        <begin position="287"/>
        <end position="296"/>
    </location>
</feature>
<dbReference type="VEuPathDB" id="FungiDB:BD410DRAFT_895115"/>
<feature type="region of interest" description="Disordered" evidence="2">
    <location>
        <begin position="356"/>
        <end position="474"/>
    </location>
</feature>